<dbReference type="SMART" id="SM01142">
    <property type="entry name" value="DSHCT"/>
    <property type="match status" value="1"/>
</dbReference>
<dbReference type="GO" id="GO:0055087">
    <property type="term" value="C:Ski complex"/>
    <property type="evidence" value="ECO:0007669"/>
    <property type="project" value="TreeGrafter"/>
</dbReference>
<keyword evidence="4" id="KW-0067">ATP-binding</keyword>
<dbReference type="GO" id="GO:0005524">
    <property type="term" value="F:ATP binding"/>
    <property type="evidence" value="ECO:0007669"/>
    <property type="project" value="UniProtKB-KW"/>
</dbReference>
<evidence type="ECO:0000256" key="1">
    <source>
        <dbReference type="ARBA" id="ARBA00022741"/>
    </source>
</evidence>
<dbReference type="Proteomes" id="UP000198546">
    <property type="component" value="Chromosome i"/>
</dbReference>
<evidence type="ECO:0000259" key="7">
    <source>
        <dbReference type="PROSITE" id="PS51194"/>
    </source>
</evidence>
<dbReference type="AlphaFoldDB" id="A0A1G7CT00"/>
<protein>
    <submittedName>
        <fullName evidence="8">ATP-dependent RNA helicase HelY</fullName>
    </submittedName>
</protein>
<feature type="compositionally biased region" description="Basic and acidic residues" evidence="5">
    <location>
        <begin position="1022"/>
        <end position="1034"/>
    </location>
</feature>
<evidence type="ECO:0000256" key="5">
    <source>
        <dbReference type="SAM" id="MobiDB-lite"/>
    </source>
</evidence>
<dbReference type="PROSITE" id="PS51194">
    <property type="entry name" value="HELICASE_CTER"/>
    <property type="match status" value="1"/>
</dbReference>
<dbReference type="InterPro" id="IPR050699">
    <property type="entry name" value="RNA-DNA_Helicase"/>
</dbReference>
<dbReference type="Pfam" id="PF00270">
    <property type="entry name" value="DEAD"/>
    <property type="match status" value="1"/>
</dbReference>
<evidence type="ECO:0000313" key="9">
    <source>
        <dbReference type="Proteomes" id="UP000198546"/>
    </source>
</evidence>
<dbReference type="Pfam" id="PF00271">
    <property type="entry name" value="Helicase_C"/>
    <property type="match status" value="1"/>
</dbReference>
<dbReference type="Pfam" id="PF08148">
    <property type="entry name" value="DSHCT"/>
    <property type="match status" value="1"/>
</dbReference>
<feature type="region of interest" description="Disordered" evidence="5">
    <location>
        <begin position="965"/>
        <end position="1034"/>
    </location>
</feature>
<feature type="compositionally biased region" description="Basic and acidic residues" evidence="5">
    <location>
        <begin position="263"/>
        <end position="276"/>
    </location>
</feature>
<dbReference type="SMART" id="SM00487">
    <property type="entry name" value="DEXDc"/>
    <property type="match status" value="1"/>
</dbReference>
<evidence type="ECO:0000256" key="2">
    <source>
        <dbReference type="ARBA" id="ARBA00022801"/>
    </source>
</evidence>
<dbReference type="InterPro" id="IPR001650">
    <property type="entry name" value="Helicase_C-like"/>
</dbReference>
<keyword evidence="2" id="KW-0378">Hydrolase</keyword>
<dbReference type="CDD" id="cd18795">
    <property type="entry name" value="SF2_C_Ski2"/>
    <property type="match status" value="1"/>
</dbReference>
<dbReference type="SUPFAM" id="SSF52540">
    <property type="entry name" value="P-loop containing nucleoside triphosphate hydrolases"/>
    <property type="match status" value="1"/>
</dbReference>
<dbReference type="EMBL" id="LT629688">
    <property type="protein sequence ID" value="SDE42419.1"/>
    <property type="molecule type" value="Genomic_DNA"/>
</dbReference>
<dbReference type="STRING" id="675864.SAMN04489747_3368"/>
<dbReference type="InterPro" id="IPR058621">
    <property type="entry name" value="SH3_HelY"/>
</dbReference>
<dbReference type="GO" id="GO:0004386">
    <property type="term" value="F:helicase activity"/>
    <property type="evidence" value="ECO:0007669"/>
    <property type="project" value="UniProtKB-KW"/>
</dbReference>
<dbReference type="SMART" id="SM00490">
    <property type="entry name" value="HELICc"/>
    <property type="match status" value="1"/>
</dbReference>
<dbReference type="Pfam" id="PF26090">
    <property type="entry name" value="SH3_HelY"/>
    <property type="match status" value="1"/>
</dbReference>
<dbReference type="GO" id="GO:0003676">
    <property type="term" value="F:nucleic acid binding"/>
    <property type="evidence" value="ECO:0007669"/>
    <property type="project" value="InterPro"/>
</dbReference>
<accession>A0A1G7CT00</accession>
<name>A0A1G7CT00_9ACTN</name>
<keyword evidence="3 8" id="KW-0347">Helicase</keyword>
<feature type="domain" description="Helicase C-terminal" evidence="7">
    <location>
        <begin position="319"/>
        <end position="516"/>
    </location>
</feature>
<dbReference type="InterPro" id="IPR014001">
    <property type="entry name" value="Helicase_ATP-bd"/>
</dbReference>
<dbReference type="Gene3D" id="3.40.50.300">
    <property type="entry name" value="P-loop containing nucleotide triphosphate hydrolases"/>
    <property type="match status" value="2"/>
</dbReference>
<feature type="compositionally biased region" description="Basic residues" evidence="5">
    <location>
        <begin position="277"/>
        <end position="286"/>
    </location>
</feature>
<reference evidence="8 9" key="1">
    <citation type="submission" date="2016-10" db="EMBL/GenBank/DDBJ databases">
        <authorList>
            <person name="de Groot N.N."/>
        </authorList>
    </citation>
    <scope>NUCLEOTIDE SEQUENCE [LARGE SCALE GENOMIC DNA]</scope>
    <source>
        <strain evidence="8 9">MON 2.2</strain>
    </source>
</reference>
<feature type="region of interest" description="Disordered" evidence="5">
    <location>
        <begin position="243"/>
        <end position="308"/>
    </location>
</feature>
<keyword evidence="1" id="KW-0547">Nucleotide-binding</keyword>
<dbReference type="GO" id="GO:0016787">
    <property type="term" value="F:hydrolase activity"/>
    <property type="evidence" value="ECO:0007669"/>
    <property type="project" value="UniProtKB-KW"/>
</dbReference>
<feature type="compositionally biased region" description="Acidic residues" evidence="5">
    <location>
        <begin position="965"/>
        <end position="979"/>
    </location>
</feature>
<dbReference type="PROSITE" id="PS51192">
    <property type="entry name" value="HELICASE_ATP_BIND_1"/>
    <property type="match status" value="1"/>
</dbReference>
<evidence type="ECO:0000313" key="8">
    <source>
        <dbReference type="EMBL" id="SDE42419.1"/>
    </source>
</evidence>
<dbReference type="Gene3D" id="1.10.3380.30">
    <property type="match status" value="1"/>
</dbReference>
<organism evidence="8 9">
    <name type="scientific">Auraticoccus monumenti</name>
    <dbReference type="NCBI Taxonomy" id="675864"/>
    <lineage>
        <taxon>Bacteria</taxon>
        <taxon>Bacillati</taxon>
        <taxon>Actinomycetota</taxon>
        <taxon>Actinomycetes</taxon>
        <taxon>Propionibacteriales</taxon>
        <taxon>Propionibacteriaceae</taxon>
        <taxon>Auraticoccus</taxon>
    </lineage>
</organism>
<proteinExistence type="predicted"/>
<dbReference type="GO" id="GO:0070478">
    <property type="term" value="P:nuclear-transcribed mRNA catabolic process, 3'-5' exonucleolytic nonsense-mediated decay"/>
    <property type="evidence" value="ECO:0007669"/>
    <property type="project" value="TreeGrafter"/>
</dbReference>
<evidence type="ECO:0000256" key="4">
    <source>
        <dbReference type="ARBA" id="ARBA00022840"/>
    </source>
</evidence>
<dbReference type="InterPro" id="IPR027417">
    <property type="entry name" value="P-loop_NTPase"/>
</dbReference>
<evidence type="ECO:0000259" key="6">
    <source>
        <dbReference type="PROSITE" id="PS51192"/>
    </source>
</evidence>
<dbReference type="PANTHER" id="PTHR12131:SF1">
    <property type="entry name" value="ATP-DEPENDENT RNA HELICASE SUPV3L1, MITOCHONDRIAL-RELATED"/>
    <property type="match status" value="1"/>
</dbReference>
<sequence>MSERPEMLTDPAEELSPSERFARFRERRQSPALADFADSFPFSLDDYQLEACRHVESGSGVLVAAPTGAGKTIVGEFAVHLALLQGRKAFYTTPIKALSNQKHADLVRRHGAENVGLLTGDTSHNAEAPVVVMTTEVLRNMIYAGSRTLDGLGYVVMDEVHYLADRFRGPVWEEVIIGLAESVQVVALSATVSNAEEFGEWLAEVRGEMALVVSERRPVPLYQHVLAGRDLVDLFDDVAPTAITDPGAPTGRPEVNPRLLRIAKGETRSTRDDARRPRGRSGKGKKNAGYGSGAFGGASHPRGGERSGLVPSRAMMVRALERARLLPAIVFVFSRAGCDGAVQQLLGSGVSLTSGVERSAILDIAEAHAAGLSPADRDALGWDGFVEALLRGIAAHHAGMLPAFKECVEQAFVRGLVKVVFATETLALGINMPARSVVLEKLVKFNGETHADITPGEYTQLTGRAGRRGIDVEGHAVVQWAPGLDPRAVAGLASRRTYPLRSSFRPTYNMAVNMVGAVGRARARELLEQSFAQFQTDRAVVGMARNQARNRRQAAELMERASCERGDFAEYARLREEVAQLEAAAARERKADKRAESVQALLELKPGDLIRVPAGRSAGWAVVIDPGTRRDRTDPTPTVMTEERHVRRLSLVDFPTPTVVVGRVRVPKHFDVKEAAARRSLSAALASRLAEIDPDPQQYRRGALDAETRERIDELRARLQAHPCHRCPDREAHARLAEKAVRLERENTQIEGRVRRRTSGIASQFDRICQVLAALGHLAPPPGRPDADLDDWRVSDAGRVLSRIYSQLDLVTAECIRGGVLAGLSAPQLAAVLSSLVFETRRSDGTRYRPRMPDAETEEVMVRVRATWREVSLLERDARLDRGPEPDIGFARAAHHWTAGRPLAEVLDLTGLPAGDFVRWVRQVMDLADQVGSATTDPRLRATCRDAVRQMRRGVVAFVPDEEELVEDDAEDDADDEADVEGREDVEPDGGAPDAVLVEDGSEDVELVQGRTGHATGGNRSTDLDGRDGPVRED</sequence>
<dbReference type="PANTHER" id="PTHR12131">
    <property type="entry name" value="ATP-DEPENDENT RNA AND DNA HELICASE"/>
    <property type="match status" value="1"/>
</dbReference>
<feature type="domain" description="Helicase ATP-binding" evidence="6">
    <location>
        <begin position="52"/>
        <end position="210"/>
    </location>
</feature>
<dbReference type="InterPro" id="IPR012961">
    <property type="entry name" value="Ski2/MTR4_C"/>
</dbReference>
<dbReference type="InterPro" id="IPR011545">
    <property type="entry name" value="DEAD/DEAH_box_helicase_dom"/>
</dbReference>
<evidence type="ECO:0000256" key="3">
    <source>
        <dbReference type="ARBA" id="ARBA00022806"/>
    </source>
</evidence>
<keyword evidence="9" id="KW-1185">Reference proteome</keyword>
<gene>
    <name evidence="8" type="ORF">SAMN04489747_3368</name>
</gene>